<evidence type="ECO:0000313" key="2">
    <source>
        <dbReference type="EMBL" id="TVY48595.1"/>
    </source>
</evidence>
<dbReference type="PANTHER" id="PTHR12461:SF99">
    <property type="entry name" value="BIFUNCTIONAL PEPTIDASE AND (3S)-LYSYL HYDROXYLASE JMJD7"/>
    <property type="match status" value="1"/>
</dbReference>
<dbReference type="Proteomes" id="UP000443090">
    <property type="component" value="Unassembled WGS sequence"/>
</dbReference>
<dbReference type="PANTHER" id="PTHR12461">
    <property type="entry name" value="HYPOXIA-INDUCIBLE FACTOR 1 ALPHA INHIBITOR-RELATED"/>
    <property type="match status" value="1"/>
</dbReference>
<dbReference type="EMBL" id="QGMI01000041">
    <property type="protein sequence ID" value="TVY48595.1"/>
    <property type="molecule type" value="Genomic_DNA"/>
</dbReference>
<feature type="domain" description="JmjC" evidence="1">
    <location>
        <begin position="142"/>
        <end position="320"/>
    </location>
</feature>
<dbReference type="Pfam" id="PF13621">
    <property type="entry name" value="Cupin_8"/>
    <property type="match status" value="1"/>
</dbReference>
<keyword evidence="3" id="KW-1185">Reference proteome</keyword>
<proteinExistence type="predicted"/>
<dbReference type="InterPro" id="IPR014710">
    <property type="entry name" value="RmlC-like_jellyroll"/>
</dbReference>
<dbReference type="SMART" id="SM00558">
    <property type="entry name" value="JmjC"/>
    <property type="match status" value="1"/>
</dbReference>
<dbReference type="Gene3D" id="2.60.120.10">
    <property type="entry name" value="Jelly Rolls"/>
    <property type="match status" value="1"/>
</dbReference>
<evidence type="ECO:0000313" key="3">
    <source>
        <dbReference type="Proteomes" id="UP000443090"/>
    </source>
</evidence>
<gene>
    <name evidence="2" type="primary">Jmjd7</name>
    <name evidence="2" type="ORF">LOCC1_G001120</name>
</gene>
<name>A0A8H8S5I3_9HELO</name>
<sequence length="330" mass="36365">MIDPAAPPTSDPIAELLTTYNELNSSSLDELAEIPSPLEFMRHVSRNRPFVVRGGASDWKATRTWSVDVLKARMAGMSVNVAVTPKGNADAPLKSEDGGMLLVKPCEEEQDFGQFMDYVIQQEGSGEMDGEVRYAQTQNDNLRNEYSELFTDVEPSIPFARIALQKAPEAINLWIGNSHSVTAMHKDNYENIYVQIIGQKHFVLLPPLAYACVNEKELSPASYVRGAGGGELVAQREDGDSVPFATWDPDGLGEGTRYSSLARPVRVSLGKGDMLYLPALWQVPSYHKVSQSCEDGICCAVNYWHDIEFGGSFYPLCGFARNVALNAMED</sequence>
<evidence type="ECO:0000259" key="1">
    <source>
        <dbReference type="PROSITE" id="PS51184"/>
    </source>
</evidence>
<dbReference type="PROSITE" id="PS51184">
    <property type="entry name" value="JMJC"/>
    <property type="match status" value="1"/>
</dbReference>
<protein>
    <submittedName>
        <fullName evidence="2">JmjC domain-containing protein</fullName>
    </submittedName>
</protein>
<dbReference type="InterPro" id="IPR041667">
    <property type="entry name" value="Cupin_8"/>
</dbReference>
<reference evidence="2 3" key="1">
    <citation type="submission" date="2018-05" db="EMBL/GenBank/DDBJ databases">
        <title>Genome sequencing and assembly of the regulated plant pathogen Lachnellula willkommii and related sister species for the development of diagnostic species identification markers.</title>
        <authorList>
            <person name="Giroux E."/>
            <person name="Bilodeau G."/>
        </authorList>
    </citation>
    <scope>NUCLEOTIDE SEQUENCE [LARGE SCALE GENOMIC DNA]</scope>
    <source>
        <strain evidence="2 3">CBS 160.35</strain>
    </source>
</reference>
<accession>A0A8H8S5I3</accession>
<organism evidence="2 3">
    <name type="scientific">Lachnellula occidentalis</name>
    <dbReference type="NCBI Taxonomy" id="215460"/>
    <lineage>
        <taxon>Eukaryota</taxon>
        <taxon>Fungi</taxon>
        <taxon>Dikarya</taxon>
        <taxon>Ascomycota</taxon>
        <taxon>Pezizomycotina</taxon>
        <taxon>Leotiomycetes</taxon>
        <taxon>Helotiales</taxon>
        <taxon>Lachnaceae</taxon>
        <taxon>Lachnellula</taxon>
    </lineage>
</organism>
<dbReference type="InterPro" id="IPR003347">
    <property type="entry name" value="JmjC_dom"/>
</dbReference>
<comment type="caution">
    <text evidence="2">The sequence shown here is derived from an EMBL/GenBank/DDBJ whole genome shotgun (WGS) entry which is preliminary data.</text>
</comment>
<dbReference type="AlphaFoldDB" id="A0A8H8S5I3"/>
<dbReference type="OrthoDB" id="415358at2759"/>
<dbReference type="SUPFAM" id="SSF51197">
    <property type="entry name" value="Clavaminate synthase-like"/>
    <property type="match status" value="1"/>
</dbReference>